<accession>A0ABZ2YWX9</accession>
<proteinExistence type="predicted"/>
<gene>
    <name evidence="1" type="ORF">WJU16_19025</name>
</gene>
<name>A0ABZ2YWX9_9BACT</name>
<protein>
    <submittedName>
        <fullName evidence="1">DUF6807 family protein</fullName>
    </submittedName>
</protein>
<dbReference type="RefSeq" id="WP_341838677.1">
    <property type="nucleotide sequence ID" value="NZ_CP149822.1"/>
</dbReference>
<evidence type="ECO:0000313" key="1">
    <source>
        <dbReference type="EMBL" id="WZN43883.1"/>
    </source>
</evidence>
<organism evidence="1 2">
    <name type="scientific">Chitinophaga pollutisoli</name>
    <dbReference type="NCBI Taxonomy" id="3133966"/>
    <lineage>
        <taxon>Bacteria</taxon>
        <taxon>Pseudomonadati</taxon>
        <taxon>Bacteroidota</taxon>
        <taxon>Chitinophagia</taxon>
        <taxon>Chitinophagales</taxon>
        <taxon>Chitinophagaceae</taxon>
        <taxon>Chitinophaga</taxon>
    </lineage>
</organism>
<dbReference type="Pfam" id="PF14100">
    <property type="entry name" value="DUF6807"/>
    <property type="match status" value="1"/>
</dbReference>
<evidence type="ECO:0000313" key="2">
    <source>
        <dbReference type="Proteomes" id="UP001485459"/>
    </source>
</evidence>
<dbReference type="EMBL" id="CP149822">
    <property type="protein sequence ID" value="WZN43883.1"/>
    <property type="molecule type" value="Genomic_DNA"/>
</dbReference>
<keyword evidence="2" id="KW-1185">Reference proteome</keyword>
<sequence>MIVSLVACRSSLSVQRTETGVLISEKGKRVMGYQAAPLRIGGAFERAGYVHPLYSLDGAVLTEDGPADHPYHRGIYWAWHQVMQGGKSVADGWMSEGISFKPVKVNSGKRHGYAYIDAELRWLLTGATHQPEIIREHTSIIVHPASAHYRAIDFTIRLIPKMDSVALGGANDEKGYGGFCLRLALPPDIAFLSGSRLIAAREKTVEAAAWMDFSGSFETGRKSGVTLLVHPQSTAASTSWILREKKSMQNSVFPGRIPRLLPPDGWTLKYRLVVHDGSLSGPQLEALFQTYITFPNH</sequence>
<dbReference type="Proteomes" id="UP001485459">
    <property type="component" value="Chromosome"/>
</dbReference>
<reference evidence="2" key="1">
    <citation type="submission" date="2024-03" db="EMBL/GenBank/DDBJ databases">
        <title>Chitinophaga horti sp. nov., isolated from garden soil.</title>
        <authorList>
            <person name="Lee D.S."/>
            <person name="Han D.M."/>
            <person name="Baek J.H."/>
            <person name="Choi D.G."/>
            <person name="Jeon J.H."/>
            <person name="Jeon C.O."/>
        </authorList>
    </citation>
    <scope>NUCLEOTIDE SEQUENCE [LARGE SCALE GENOMIC DNA]</scope>
    <source>
        <strain evidence="2">GPA1</strain>
    </source>
</reference>
<dbReference type="InterPro" id="IPR029475">
    <property type="entry name" value="DUF6807"/>
</dbReference>